<evidence type="ECO:0000256" key="1">
    <source>
        <dbReference type="SAM" id="Coils"/>
    </source>
</evidence>
<reference evidence="3 4" key="1">
    <citation type="journal article" date="2018" name="BMC Genomics">
        <title>Comparative genome analysis of jujube witches'-broom Phytoplasma, an obligate pathogen that causes jujube witches'-broom disease.</title>
        <authorList>
            <person name="Wang J."/>
            <person name="Song L."/>
            <person name="Jiao Q."/>
            <person name="Yang S."/>
            <person name="Gao R."/>
            <person name="Lu X."/>
            <person name="Zhou G."/>
        </authorList>
    </citation>
    <scope>NUCLEOTIDE SEQUENCE [LARGE SCALE GENOMIC DNA]</scope>
    <source>
        <strain evidence="3">Jwb-nky</strain>
    </source>
</reference>
<dbReference type="AlphaFoldDB" id="A0A660HMS5"/>
<feature type="coiled-coil region" evidence="1">
    <location>
        <begin position="122"/>
        <end position="149"/>
    </location>
</feature>
<proteinExistence type="predicted"/>
<evidence type="ECO:0000256" key="2">
    <source>
        <dbReference type="SAM" id="Phobius"/>
    </source>
</evidence>
<dbReference type="KEGG" id="pzi:CWO85_02445"/>
<keyword evidence="2" id="KW-1133">Transmembrane helix</keyword>
<accession>A0A660HMS5</accession>
<dbReference type="Proteomes" id="UP000272462">
    <property type="component" value="Chromosome"/>
</dbReference>
<keyword evidence="2" id="KW-0812">Transmembrane</keyword>
<name>A0A660HMS5_ZIZJU</name>
<sequence length="150" mass="17975">MKIQENKNKLIIVVMVLIILLSIVLYFFYNYRIPSNLKIDETKKITKKIIFKLKETSLKENKIKELKTKRTAFLQNYLLMNSELDQMFDELRKLHSKHYVYGTLDLAGLCEKTECANQNKKMNELRDKFHYAREQIEAIDKQIKELENQI</sequence>
<keyword evidence="1" id="KW-0175">Coiled coil</keyword>
<organism evidence="3 4">
    <name type="scientific">Ziziphus jujuba witches'-broom phytoplasma</name>
    <dbReference type="NCBI Taxonomy" id="135727"/>
    <lineage>
        <taxon>Bacteria</taxon>
        <taxon>Bacillati</taxon>
        <taxon>Mycoplasmatota</taxon>
        <taxon>Mollicutes</taxon>
        <taxon>Acholeplasmatales</taxon>
        <taxon>Acholeplasmataceae</taxon>
        <taxon>Candidatus Phytoplasma</taxon>
        <taxon>16SrV (Elm yellows group)</taxon>
    </lineage>
</organism>
<dbReference type="EMBL" id="CP025121">
    <property type="protein sequence ID" value="AYJ01350.1"/>
    <property type="molecule type" value="Genomic_DNA"/>
</dbReference>
<keyword evidence="2" id="KW-0472">Membrane</keyword>
<evidence type="ECO:0000313" key="3">
    <source>
        <dbReference type="EMBL" id="AYJ01350.1"/>
    </source>
</evidence>
<feature type="transmembrane region" description="Helical" evidence="2">
    <location>
        <begin position="12"/>
        <end position="29"/>
    </location>
</feature>
<keyword evidence="4" id="KW-1185">Reference proteome</keyword>
<gene>
    <name evidence="3" type="ORF">CWO85_02445</name>
</gene>
<protein>
    <submittedName>
        <fullName evidence="3">Uncharacterized protein</fullName>
    </submittedName>
</protein>
<dbReference type="RefSeq" id="WP_121464062.1">
    <property type="nucleotide sequence ID" value="NZ_CP025121.1"/>
</dbReference>
<evidence type="ECO:0000313" key="4">
    <source>
        <dbReference type="Proteomes" id="UP000272462"/>
    </source>
</evidence>